<dbReference type="Proteomes" id="UP000005259">
    <property type="component" value="Chromosome"/>
</dbReference>
<protein>
    <submittedName>
        <fullName evidence="1">Uncharacterized protein</fullName>
    </submittedName>
</protein>
<dbReference type="RefSeq" id="WP_000537241.1">
    <property type="nucleotide sequence ID" value="NC_018500.1"/>
</dbReference>
<accession>A0A9W3J856</accession>
<organism evidence="1 2">
    <name type="scientific">Bacillus thuringiensis HD-771</name>
    <dbReference type="NCBI Taxonomy" id="1218175"/>
    <lineage>
        <taxon>Bacteria</taxon>
        <taxon>Bacillati</taxon>
        <taxon>Bacillota</taxon>
        <taxon>Bacilli</taxon>
        <taxon>Bacillales</taxon>
        <taxon>Bacillaceae</taxon>
        <taxon>Bacillus</taxon>
        <taxon>Bacillus cereus group</taxon>
    </lineage>
</organism>
<dbReference type="AlphaFoldDB" id="A0A9W3J856"/>
<proteinExistence type="predicted"/>
<reference evidence="1 2" key="1">
    <citation type="submission" date="2012-08" db="EMBL/GenBank/DDBJ databases">
        <authorList>
            <person name="Doggett N."/>
            <person name="Teshima H."/>
            <person name="Bruce D."/>
            <person name="Detter J.C."/>
            <person name="Johnson S.L."/>
            <person name="Han C."/>
        </authorList>
    </citation>
    <scope>NUCLEOTIDE SEQUENCE [LARGE SCALE GENOMIC DNA]</scope>
    <source>
        <strain evidence="1 2">HD-771</strain>
    </source>
</reference>
<evidence type="ECO:0000313" key="1">
    <source>
        <dbReference type="EMBL" id="AFQ15853.1"/>
    </source>
</evidence>
<sequence>MGTRMKLHRYSPITKDWDEILHVVDQDFVKTYGTSNPILPVGHTYEPNKGLLKVYYNGRRLLSGVDYIELDDYHIHLGVGSKNEERSIQLQIGDEVYIEVYKNQYCSRGQATISGTQFYDLQKEVYDARQFRESDKPHISLDARLDEIQRQLELVYGGNSSVDIDYEYNERGQIIREIITGDHTIIREFTYYENEAPMVKGELKTETVYYTDGLGSLSQQVTREFSYDPATRRLLKTTVRGDS</sequence>
<name>A0A9W3J856_BACTU</name>
<evidence type="ECO:0000313" key="2">
    <source>
        <dbReference type="Proteomes" id="UP000005259"/>
    </source>
</evidence>
<dbReference type="EMBL" id="CP003752">
    <property type="protein sequence ID" value="AFQ15853.1"/>
    <property type="molecule type" value="Genomic_DNA"/>
</dbReference>
<gene>
    <name evidence="1" type="ORF">BTG_11985</name>
</gene>
<dbReference type="KEGG" id="bti:BTG_11985"/>